<comment type="catalytic activity">
    <reaction evidence="3">
        <text>a 2'-deoxyribonucleoside 5'-triphosphate + H2O = a 2'-deoxyribonucleoside 5'-phosphate + diphosphate + H(+)</text>
        <dbReference type="Rhea" id="RHEA:44644"/>
        <dbReference type="ChEBI" id="CHEBI:15377"/>
        <dbReference type="ChEBI" id="CHEBI:15378"/>
        <dbReference type="ChEBI" id="CHEBI:33019"/>
        <dbReference type="ChEBI" id="CHEBI:61560"/>
        <dbReference type="ChEBI" id="CHEBI:65317"/>
        <dbReference type="EC" id="3.6.1.9"/>
    </reaction>
</comment>
<dbReference type="InterPro" id="IPR003697">
    <property type="entry name" value="Maf-like"/>
</dbReference>
<evidence type="ECO:0000313" key="6">
    <source>
        <dbReference type="Proteomes" id="UP000278422"/>
    </source>
</evidence>
<accession>A0A3R8PEU3</accession>
<dbReference type="Pfam" id="PF02545">
    <property type="entry name" value="Maf"/>
    <property type="match status" value="1"/>
</dbReference>
<dbReference type="EC" id="3.6.1.9" evidence="3"/>
<gene>
    <name evidence="5" type="ORF">CXF42_07220</name>
</gene>
<comment type="catalytic activity">
    <reaction evidence="3">
        <text>a ribonucleoside 5'-triphosphate + H2O = a ribonucleoside 5'-phosphate + diphosphate + H(+)</text>
        <dbReference type="Rhea" id="RHEA:23996"/>
        <dbReference type="ChEBI" id="CHEBI:15377"/>
        <dbReference type="ChEBI" id="CHEBI:15378"/>
        <dbReference type="ChEBI" id="CHEBI:33019"/>
        <dbReference type="ChEBI" id="CHEBI:58043"/>
        <dbReference type="ChEBI" id="CHEBI:61557"/>
        <dbReference type="EC" id="3.6.1.9"/>
    </reaction>
</comment>
<proteinExistence type="inferred from homology"/>
<dbReference type="Gene3D" id="3.90.950.10">
    <property type="match status" value="1"/>
</dbReference>
<dbReference type="RefSeq" id="WP_125186993.1">
    <property type="nucleotide sequence ID" value="NZ_JBHYBM010000121.1"/>
</dbReference>
<dbReference type="InterPro" id="IPR029001">
    <property type="entry name" value="ITPase-like_fam"/>
</dbReference>
<keyword evidence="2 3" id="KW-0378">Hydrolase</keyword>
<dbReference type="GO" id="GO:0009117">
    <property type="term" value="P:nucleotide metabolic process"/>
    <property type="evidence" value="ECO:0007669"/>
    <property type="project" value="UniProtKB-KW"/>
</dbReference>
<keyword evidence="6" id="KW-1185">Reference proteome</keyword>
<evidence type="ECO:0000313" key="5">
    <source>
        <dbReference type="EMBL" id="RRQ03455.1"/>
    </source>
</evidence>
<comment type="similarity">
    <text evidence="3">Belongs to the Maf family.</text>
</comment>
<dbReference type="CDD" id="cd00555">
    <property type="entry name" value="Maf"/>
    <property type="match status" value="1"/>
</dbReference>
<comment type="cofactor">
    <cofactor evidence="1 3">
        <name>a divalent metal cation</name>
        <dbReference type="ChEBI" id="CHEBI:60240"/>
    </cofactor>
</comment>
<dbReference type="PANTHER" id="PTHR43213:SF5">
    <property type="entry name" value="BIFUNCTIONAL DTTP_UTP PYROPHOSPHATASE_METHYLTRANSFERASE PROTEIN-RELATED"/>
    <property type="match status" value="1"/>
</dbReference>
<dbReference type="Proteomes" id="UP000278422">
    <property type="component" value="Unassembled WGS sequence"/>
</dbReference>
<dbReference type="AlphaFoldDB" id="A0A3R8PEU3"/>
<organism evidence="5 6">
    <name type="scientific">Corynebacterium bovis</name>
    <dbReference type="NCBI Taxonomy" id="36808"/>
    <lineage>
        <taxon>Bacteria</taxon>
        <taxon>Bacillati</taxon>
        <taxon>Actinomycetota</taxon>
        <taxon>Actinomycetes</taxon>
        <taxon>Mycobacteriales</taxon>
        <taxon>Corynebacteriaceae</taxon>
        <taxon>Corynebacterium</taxon>
    </lineage>
</organism>
<evidence type="ECO:0000256" key="2">
    <source>
        <dbReference type="ARBA" id="ARBA00022801"/>
    </source>
</evidence>
<keyword evidence="3" id="KW-0546">Nucleotide metabolism</keyword>
<name>A0A3R8PEU3_9CORY</name>
<comment type="subcellular location">
    <subcellularLocation>
        <location evidence="3">Cytoplasm</location>
    </subcellularLocation>
</comment>
<evidence type="ECO:0000256" key="1">
    <source>
        <dbReference type="ARBA" id="ARBA00001968"/>
    </source>
</evidence>
<reference evidence="5 6" key="1">
    <citation type="submission" date="2018-01" db="EMBL/GenBank/DDBJ databases">
        <title>Twenty Corynebacterium bovis Genomes.</title>
        <authorList>
            <person name="Gulvik C.A."/>
        </authorList>
    </citation>
    <scope>NUCLEOTIDE SEQUENCE [LARGE SCALE GENOMIC DNA]</scope>
    <source>
        <strain evidence="5 6">16-2004</strain>
    </source>
</reference>
<feature type="active site" description="Proton acceptor" evidence="3">
    <location>
        <position position="99"/>
    </location>
</feature>
<dbReference type="GO" id="GO:0047429">
    <property type="term" value="F:nucleoside triphosphate diphosphatase activity"/>
    <property type="evidence" value="ECO:0007669"/>
    <property type="project" value="UniProtKB-EC"/>
</dbReference>
<dbReference type="EMBL" id="PQNQ01000018">
    <property type="protein sequence ID" value="RRQ03455.1"/>
    <property type="molecule type" value="Genomic_DNA"/>
</dbReference>
<evidence type="ECO:0000256" key="4">
    <source>
        <dbReference type="SAM" id="MobiDB-lite"/>
    </source>
</evidence>
<feature type="region of interest" description="Disordered" evidence="4">
    <location>
        <begin position="140"/>
        <end position="176"/>
    </location>
</feature>
<dbReference type="GO" id="GO:0005737">
    <property type="term" value="C:cytoplasm"/>
    <property type="evidence" value="ECO:0007669"/>
    <property type="project" value="UniProtKB-SubCell"/>
</dbReference>
<dbReference type="HAMAP" id="MF_00528">
    <property type="entry name" value="Maf"/>
    <property type="match status" value="1"/>
</dbReference>
<keyword evidence="3" id="KW-0963">Cytoplasm</keyword>
<protein>
    <recommendedName>
        <fullName evidence="3">Nucleoside triphosphate pyrophosphatase</fullName>
        <ecNumber evidence="3">3.6.1.9</ecNumber>
    </recommendedName>
    <alternativeName>
        <fullName evidence="3">Nucleotide pyrophosphatase</fullName>
        <shortName evidence="3">Nucleotide PPase</shortName>
    </alternativeName>
</protein>
<dbReference type="SUPFAM" id="SSF52972">
    <property type="entry name" value="ITPase-like"/>
    <property type="match status" value="1"/>
</dbReference>
<sequence length="254" mass="26417">MSGRPDATGRTPRRRLVLASSSPSRLSVLRSAGVEPLVVVPGTDEDAAVAALRATTPDPTPADIVTRLARAKATAVARMLREGTAGVQAPADAVILAGDSMLLIDGELQGKPHTEEATVDRWRHQRGRTAELVTGHCVIVPGAGSPDATGPPDAATSPAPGTGTPDGPDAPGAVETGTSTTRVHFADVTDDEIRAYARTGEPWGCAGAFTLEALGGWFIDRIEGDPSGVIGLSLPLVRRLLARRHLSVTDLWHL</sequence>
<comment type="caution">
    <text evidence="5">The sequence shown here is derived from an EMBL/GenBank/DDBJ whole genome shotgun (WGS) entry which is preliminary data.</text>
</comment>
<comment type="function">
    <text evidence="3">Nucleoside triphosphate pyrophosphatase. May have a dual role in cell division arrest and in preventing the incorporation of modified nucleotides into cellular nucleic acids.</text>
</comment>
<evidence type="ECO:0000256" key="3">
    <source>
        <dbReference type="HAMAP-Rule" id="MF_00528"/>
    </source>
</evidence>
<comment type="caution">
    <text evidence="3">Lacks conserved residue(s) required for the propagation of feature annotation.</text>
</comment>
<dbReference type="PANTHER" id="PTHR43213">
    <property type="entry name" value="BIFUNCTIONAL DTTP/UTP PYROPHOSPHATASE/METHYLTRANSFERASE PROTEIN-RELATED"/>
    <property type="match status" value="1"/>
</dbReference>
<feature type="compositionally biased region" description="Low complexity" evidence="4">
    <location>
        <begin position="141"/>
        <end position="173"/>
    </location>
</feature>